<evidence type="ECO:0000256" key="13">
    <source>
        <dbReference type="RuleBase" id="RU003785"/>
    </source>
</evidence>
<protein>
    <recommendedName>
        <fullName evidence="10">tRNA dimethylallyltransferase</fullName>
        <ecNumber evidence="10">2.5.1.75</ecNumber>
    </recommendedName>
    <alternativeName>
        <fullName evidence="10">Dimethylallyl diphosphate:tRNA dimethylallyltransferase</fullName>
        <shortName evidence="10">DMAPP:tRNA dimethylallyltransferase</shortName>
        <shortName evidence="10">DMATase</shortName>
    </alternativeName>
    <alternativeName>
        <fullName evidence="10">Isopentenyl-diphosphate:tRNA isopentenyltransferase</fullName>
        <shortName evidence="10">IPP transferase</shortName>
        <shortName evidence="10">IPPT</shortName>
        <shortName evidence="10">IPTase</shortName>
    </alternativeName>
</protein>
<dbReference type="Gene3D" id="1.10.20.140">
    <property type="match status" value="1"/>
</dbReference>
<feature type="binding site" evidence="10">
    <location>
        <begin position="12"/>
        <end position="17"/>
    </location>
    <ligand>
        <name>substrate</name>
    </ligand>
</feature>
<comment type="catalytic activity">
    <reaction evidence="9 10 11">
        <text>adenosine(37) in tRNA + dimethylallyl diphosphate = N(6)-dimethylallyladenosine(37) in tRNA + diphosphate</text>
        <dbReference type="Rhea" id="RHEA:26482"/>
        <dbReference type="Rhea" id="RHEA-COMP:10162"/>
        <dbReference type="Rhea" id="RHEA-COMP:10375"/>
        <dbReference type="ChEBI" id="CHEBI:33019"/>
        <dbReference type="ChEBI" id="CHEBI:57623"/>
        <dbReference type="ChEBI" id="CHEBI:74411"/>
        <dbReference type="ChEBI" id="CHEBI:74415"/>
        <dbReference type="EC" id="2.5.1.75"/>
    </reaction>
</comment>
<keyword evidence="5 10" id="KW-0819">tRNA processing</keyword>
<accession>A0A0Q4AY38</accession>
<dbReference type="PANTHER" id="PTHR11088">
    <property type="entry name" value="TRNA DIMETHYLALLYLTRANSFERASE"/>
    <property type="match status" value="1"/>
</dbReference>
<dbReference type="InterPro" id="IPR027417">
    <property type="entry name" value="P-loop_NTPase"/>
</dbReference>
<keyword evidence="8 10" id="KW-0460">Magnesium</keyword>
<dbReference type="AlphaFoldDB" id="A0A0Q4AY38"/>
<dbReference type="NCBIfam" id="TIGR00174">
    <property type="entry name" value="miaA"/>
    <property type="match status" value="1"/>
</dbReference>
<feature type="region of interest" description="Interaction with substrate tRNA" evidence="10">
    <location>
        <begin position="35"/>
        <end position="38"/>
    </location>
</feature>
<organism evidence="14 15">
    <name type="scientific">Candidatus [Bacteroides] periocalifornicus</name>
    <dbReference type="NCBI Taxonomy" id="1702214"/>
    <lineage>
        <taxon>Bacteria</taxon>
        <taxon>Pseudomonadati</taxon>
        <taxon>Bacteroidota</taxon>
    </lineage>
</organism>
<evidence type="ECO:0000256" key="4">
    <source>
        <dbReference type="ARBA" id="ARBA00022679"/>
    </source>
</evidence>
<gene>
    <name evidence="10" type="primary">miaA</name>
    <name evidence="14" type="ORF">AL399_04350</name>
</gene>
<evidence type="ECO:0000313" key="15">
    <source>
        <dbReference type="Proteomes" id="UP000054172"/>
    </source>
</evidence>
<evidence type="ECO:0000256" key="1">
    <source>
        <dbReference type="ARBA" id="ARBA00001946"/>
    </source>
</evidence>
<dbReference type="GO" id="GO:0005524">
    <property type="term" value="F:ATP binding"/>
    <property type="evidence" value="ECO:0007669"/>
    <property type="project" value="UniProtKB-UniRule"/>
</dbReference>
<comment type="subunit">
    <text evidence="10">Monomer.</text>
</comment>
<dbReference type="Pfam" id="PF01715">
    <property type="entry name" value="IPPT"/>
    <property type="match status" value="1"/>
</dbReference>
<dbReference type="InterPro" id="IPR018022">
    <property type="entry name" value="IPT"/>
</dbReference>
<sequence>MMDYLIALYGPTSVGKTALSIALANLWHCPIVSADSRQVYRELRIGVARPSPGELEAAEHHFIADRSVRQRFSCGQFEEEALQRLAEIFQRGHVAILTGGSMLYLDALTKGIAPLPEPDIALRKTLTARLNSEGVGALAAELRERDPATWACIDRQNGARVLRALEVTLQTGTPFSEWMELKPKPRPFTVVNVGLRREWPELTERIGLRVEQMLADGLVEEVEGLLPYRELQPLKSVGYSEIFSYIDGLLTLQQATEAIRVNTRRYAKRQMRWWQRDASIAWFLPSQFREIAQYVDSRLV</sequence>
<feature type="binding site" evidence="10">
    <location>
        <begin position="10"/>
        <end position="17"/>
    </location>
    <ligand>
        <name>ATP</name>
        <dbReference type="ChEBI" id="CHEBI:30616"/>
    </ligand>
</feature>
<keyword evidence="6 10" id="KW-0547">Nucleotide-binding</keyword>
<evidence type="ECO:0000256" key="7">
    <source>
        <dbReference type="ARBA" id="ARBA00022840"/>
    </source>
</evidence>
<dbReference type="HAMAP" id="MF_00185">
    <property type="entry name" value="IPP_trans"/>
    <property type="match status" value="1"/>
</dbReference>
<evidence type="ECO:0000256" key="10">
    <source>
        <dbReference type="HAMAP-Rule" id="MF_00185"/>
    </source>
</evidence>
<dbReference type="InterPro" id="IPR039657">
    <property type="entry name" value="Dimethylallyltransferase"/>
</dbReference>
<name>A0A0Q4AY38_9BACT</name>
<comment type="caution">
    <text evidence="14">The sequence shown here is derived from an EMBL/GenBank/DDBJ whole genome shotgun (WGS) entry which is preliminary data.</text>
</comment>
<evidence type="ECO:0000256" key="3">
    <source>
        <dbReference type="ARBA" id="ARBA00005842"/>
    </source>
</evidence>
<evidence type="ECO:0000313" key="14">
    <source>
        <dbReference type="EMBL" id="KQM08963.1"/>
    </source>
</evidence>
<evidence type="ECO:0000256" key="5">
    <source>
        <dbReference type="ARBA" id="ARBA00022694"/>
    </source>
</evidence>
<evidence type="ECO:0000256" key="12">
    <source>
        <dbReference type="RuleBase" id="RU003784"/>
    </source>
</evidence>
<dbReference type="GO" id="GO:0052381">
    <property type="term" value="F:tRNA dimethylallyltransferase activity"/>
    <property type="evidence" value="ECO:0007669"/>
    <property type="project" value="UniProtKB-UniRule"/>
</dbReference>
<dbReference type="GO" id="GO:0006400">
    <property type="term" value="P:tRNA modification"/>
    <property type="evidence" value="ECO:0007669"/>
    <property type="project" value="TreeGrafter"/>
</dbReference>
<dbReference type="PATRIC" id="fig|1702214.3.peg.1639"/>
<feature type="site" description="Interaction with substrate tRNA" evidence="10">
    <location>
        <position position="101"/>
    </location>
</feature>
<dbReference type="Proteomes" id="UP000054172">
    <property type="component" value="Unassembled WGS sequence"/>
</dbReference>
<comment type="caution">
    <text evidence="10">Lacks conserved residue(s) required for the propagation of feature annotation.</text>
</comment>
<reference evidence="14" key="1">
    <citation type="submission" date="2015-08" db="EMBL/GenBank/DDBJ databases">
        <title>Candidatus Bacteriodes Periocalifornicus.</title>
        <authorList>
            <person name="McLean J.S."/>
            <person name="Kelley S."/>
        </authorList>
    </citation>
    <scope>NUCLEOTIDE SEQUENCE [LARGE SCALE GENOMIC DNA]</scope>
    <source>
        <strain evidence="14">12B</strain>
    </source>
</reference>
<evidence type="ECO:0000256" key="2">
    <source>
        <dbReference type="ARBA" id="ARBA00003213"/>
    </source>
</evidence>
<keyword evidence="15" id="KW-1185">Reference proteome</keyword>
<keyword evidence="4 10" id="KW-0808">Transferase</keyword>
<dbReference type="EMBL" id="LIIK01000016">
    <property type="protein sequence ID" value="KQM08963.1"/>
    <property type="molecule type" value="Genomic_DNA"/>
</dbReference>
<dbReference type="Gene3D" id="3.40.50.300">
    <property type="entry name" value="P-loop containing nucleotide triphosphate hydrolases"/>
    <property type="match status" value="1"/>
</dbReference>
<evidence type="ECO:0000256" key="11">
    <source>
        <dbReference type="RuleBase" id="RU003783"/>
    </source>
</evidence>
<comment type="similarity">
    <text evidence="3 10 13">Belongs to the IPP transferase family.</text>
</comment>
<comment type="function">
    <text evidence="2 10 12">Catalyzes the transfer of a dimethylallyl group onto the adenine at position 37 in tRNAs that read codons beginning with uridine, leading to the formation of N6-(dimethylallyl)adenosine (i(6)A).</text>
</comment>
<comment type="cofactor">
    <cofactor evidence="1 10">
        <name>Mg(2+)</name>
        <dbReference type="ChEBI" id="CHEBI:18420"/>
    </cofactor>
</comment>
<keyword evidence="7 10" id="KW-0067">ATP-binding</keyword>
<dbReference type="STRING" id="1702214.AL399_04350"/>
<feature type="site" description="Interaction with substrate tRNA" evidence="10">
    <location>
        <position position="123"/>
    </location>
</feature>
<dbReference type="SUPFAM" id="SSF52540">
    <property type="entry name" value="P-loop containing nucleoside triphosphate hydrolases"/>
    <property type="match status" value="1"/>
</dbReference>
<proteinExistence type="inferred from homology"/>
<evidence type="ECO:0000256" key="9">
    <source>
        <dbReference type="ARBA" id="ARBA00049563"/>
    </source>
</evidence>
<evidence type="ECO:0000256" key="8">
    <source>
        <dbReference type="ARBA" id="ARBA00022842"/>
    </source>
</evidence>
<dbReference type="PANTHER" id="PTHR11088:SF60">
    <property type="entry name" value="TRNA DIMETHYLALLYLTRANSFERASE"/>
    <property type="match status" value="1"/>
</dbReference>
<evidence type="ECO:0000256" key="6">
    <source>
        <dbReference type="ARBA" id="ARBA00022741"/>
    </source>
</evidence>
<dbReference type="EC" id="2.5.1.75" evidence="10"/>